<name>A0A565BTA0_9BRAS</name>
<evidence type="ECO:0000313" key="3">
    <source>
        <dbReference type="Proteomes" id="UP000489600"/>
    </source>
</evidence>
<feature type="region of interest" description="Disordered" evidence="1">
    <location>
        <begin position="311"/>
        <end position="331"/>
    </location>
</feature>
<dbReference type="AlphaFoldDB" id="A0A565BTA0"/>
<dbReference type="EMBL" id="CABITT030000005">
    <property type="protein sequence ID" value="VVB04609.1"/>
    <property type="molecule type" value="Genomic_DNA"/>
</dbReference>
<accession>A0A565BTA0</accession>
<sequence length="331" mass="36760">MPKNSSPLSLWTRPLEAGPSNASPYLDDIVESIAGPSLLGRKIFHSPEFDAGSATHRVSTGALVEEIRDDAGTVKSEQEDEAETEDDTLIVRIPKRKRKPRVKPDQPGSTLSSQQSLRDLRGRFRISKEVKATYQITKGFLSKDNFWFEKFFFVKINKASVEPNWLDKILTDSEALLEVPEALLGIPEGHEQTFTKPSLFGRVVGGSTSPFDELRELELGAPVPLFWVPLRLRITPTLIALAKKKTVEAAQHTEEQQLTKEDTYIEVEPDTAAGTHIESATPVPDDSTANQSFRWTTASMLSKITLHGTRFRPPDTLQGEGSYAEMAHHGV</sequence>
<feature type="region of interest" description="Disordered" evidence="1">
    <location>
        <begin position="95"/>
        <end position="115"/>
    </location>
</feature>
<feature type="region of interest" description="Disordered" evidence="1">
    <location>
        <begin position="1"/>
        <end position="22"/>
    </location>
</feature>
<dbReference type="Proteomes" id="UP000489600">
    <property type="component" value="Unassembled WGS sequence"/>
</dbReference>
<reference evidence="2" key="1">
    <citation type="submission" date="2019-07" db="EMBL/GenBank/DDBJ databases">
        <authorList>
            <person name="Dittberner H."/>
        </authorList>
    </citation>
    <scope>NUCLEOTIDE SEQUENCE [LARGE SCALE GENOMIC DNA]</scope>
</reference>
<organism evidence="2 3">
    <name type="scientific">Arabis nemorensis</name>
    <dbReference type="NCBI Taxonomy" id="586526"/>
    <lineage>
        <taxon>Eukaryota</taxon>
        <taxon>Viridiplantae</taxon>
        <taxon>Streptophyta</taxon>
        <taxon>Embryophyta</taxon>
        <taxon>Tracheophyta</taxon>
        <taxon>Spermatophyta</taxon>
        <taxon>Magnoliopsida</taxon>
        <taxon>eudicotyledons</taxon>
        <taxon>Gunneridae</taxon>
        <taxon>Pentapetalae</taxon>
        <taxon>rosids</taxon>
        <taxon>malvids</taxon>
        <taxon>Brassicales</taxon>
        <taxon>Brassicaceae</taxon>
        <taxon>Arabideae</taxon>
        <taxon>Arabis</taxon>
    </lineage>
</organism>
<gene>
    <name evidence="2" type="ORF">ANE_LOCUS15053</name>
</gene>
<proteinExistence type="predicted"/>
<protein>
    <submittedName>
        <fullName evidence="2">Uncharacterized protein</fullName>
    </submittedName>
</protein>
<keyword evidence="3" id="KW-1185">Reference proteome</keyword>
<evidence type="ECO:0000313" key="2">
    <source>
        <dbReference type="EMBL" id="VVB04609.1"/>
    </source>
</evidence>
<comment type="caution">
    <text evidence="2">The sequence shown here is derived from an EMBL/GenBank/DDBJ whole genome shotgun (WGS) entry which is preliminary data.</text>
</comment>
<evidence type="ECO:0000256" key="1">
    <source>
        <dbReference type="SAM" id="MobiDB-lite"/>
    </source>
</evidence>